<evidence type="ECO:0000313" key="7">
    <source>
        <dbReference type="Proteomes" id="UP000595373"/>
    </source>
</evidence>
<dbReference type="PANTHER" id="PTHR42693:SF53">
    <property type="entry name" value="ENDO-4-O-SULFATASE"/>
    <property type="match status" value="1"/>
</dbReference>
<evidence type="ECO:0000256" key="1">
    <source>
        <dbReference type="ARBA" id="ARBA00008779"/>
    </source>
</evidence>
<dbReference type="EMBL" id="CP066558">
    <property type="protein sequence ID" value="QQF82575.1"/>
    <property type="molecule type" value="Genomic_DNA"/>
</dbReference>
<dbReference type="PANTHER" id="PTHR42693">
    <property type="entry name" value="ARYLSULFATASE FAMILY MEMBER"/>
    <property type="match status" value="1"/>
</dbReference>
<feature type="transmembrane region" description="Helical" evidence="3">
    <location>
        <begin position="20"/>
        <end position="41"/>
    </location>
</feature>
<dbReference type="InterPro" id="IPR012159">
    <property type="entry name" value="YejM-like"/>
</dbReference>
<dbReference type="SUPFAM" id="SSF53649">
    <property type="entry name" value="Alkaline phosphatase-like"/>
    <property type="match status" value="1"/>
</dbReference>
<dbReference type="PIRSF" id="PIRSF004950">
    <property type="entry name" value="Mmb_sulf_HI0842"/>
    <property type="match status" value="1"/>
</dbReference>
<organism evidence="6 7">
    <name type="scientific">Histophilus somni</name>
    <name type="common">Haemophilus somnus</name>
    <dbReference type="NCBI Taxonomy" id="731"/>
    <lineage>
        <taxon>Bacteria</taxon>
        <taxon>Pseudomonadati</taxon>
        <taxon>Pseudomonadota</taxon>
        <taxon>Gammaproteobacteria</taxon>
        <taxon>Pasteurellales</taxon>
        <taxon>Pasteurellaceae</taxon>
        <taxon>Histophilus</taxon>
    </lineage>
</organism>
<dbReference type="AlphaFoldDB" id="A0A9Q6Z117"/>
<feature type="domain" description="Inner membrane protein YejM N-terminal" evidence="5">
    <location>
        <begin position="8"/>
        <end position="254"/>
    </location>
</feature>
<name>A0A9Q6Z117_HISSO</name>
<dbReference type="OrthoDB" id="236686at2"/>
<dbReference type="InterPro" id="IPR017850">
    <property type="entry name" value="Alkaline_phosphatase_core_sf"/>
</dbReference>
<evidence type="ECO:0000256" key="3">
    <source>
        <dbReference type="SAM" id="Phobius"/>
    </source>
</evidence>
<keyword evidence="3" id="KW-0472">Membrane</keyword>
<sequence length="580" mass="67676">MFGIKTSKQYRDELSRKITWGHWFAFFNILWAIVIGSRYAFIIDWPHTLFGKIYFFISLLGHFSFIVFALYLLALFPLSFIIKNERTFRGISVILTTIGATLLLVDTEVFSRFNLHLSTLVWNLLVNPDDGKLSYKWQIFFAPMPLILFVQMLFSRWAWYKLRSLERQKWIKGVALVFVVSFIATHILYAWADAYIYRPITMQKSNFPLSYPMTARSFLEKHGFLNKSEYEKTLNEQGRLDALKVNYPKQKLTFSDELPKTNIVLITISGLRHDAVRQDIMPNLFAFSENSTEFTHHYSSGNSLNQGLTGLFYGLNANYADSLLSNKTTPVLIEQLKQGKVRYEIGLFGQNLSRSALLKKSIFANEKIRNDSNAFTQRFIEFVNTRQQQQKLFFAYLNYSLNSNLTIEQYYQKLSEIDDEIGSAFKSIDFTHTIVIVTSEYGYSFDFSDKKRPTNYFAREVIQVPMIIRWENLPIGKVNKLSSHTDLVPALMKHIFKVKNPISDFSQGQDLFDLDDNRSWVLAGNYRWNVIITPDDSQYHIDRNGHYQKYNQHYQKISSTQPPLGLFLEVFSQNTAFIEK</sequence>
<dbReference type="InterPro" id="IPR050738">
    <property type="entry name" value="Sulfatase"/>
</dbReference>
<feature type="transmembrane region" description="Helical" evidence="3">
    <location>
        <begin position="137"/>
        <end position="158"/>
    </location>
</feature>
<dbReference type="Pfam" id="PF11893">
    <property type="entry name" value="DUF3413"/>
    <property type="match status" value="1"/>
</dbReference>
<feature type="transmembrane region" description="Helical" evidence="3">
    <location>
        <begin position="53"/>
        <end position="76"/>
    </location>
</feature>
<keyword evidence="3" id="KW-1133">Transmembrane helix</keyword>
<reference evidence="6 7" key="1">
    <citation type="submission" date="2020-12" db="EMBL/GenBank/DDBJ databases">
        <title>ASc-MMNZ-VFA-070.</title>
        <authorList>
            <person name="Schryvers A."/>
            <person name="Mostafa Nazari M."/>
            <person name="Farshchi Andisi V."/>
            <person name="Timsit E."/>
            <person name="Walter Morck D."/>
        </authorList>
    </citation>
    <scope>NUCLEOTIDE SEQUENCE [LARGE SCALE GENOMIC DNA]</scope>
    <source>
        <strain evidence="6 7">ASc-MMNZ-VFA-070</strain>
    </source>
</reference>
<evidence type="ECO:0000256" key="2">
    <source>
        <dbReference type="ARBA" id="ARBA00022801"/>
    </source>
</evidence>
<dbReference type="GO" id="GO:0004065">
    <property type="term" value="F:arylsulfatase activity"/>
    <property type="evidence" value="ECO:0007669"/>
    <property type="project" value="TreeGrafter"/>
</dbReference>
<keyword evidence="3" id="KW-0812">Transmembrane</keyword>
<comment type="similarity">
    <text evidence="1">Belongs to the sulfatase family.</text>
</comment>
<accession>A0A9Q6Z117</accession>
<dbReference type="RefSeq" id="WP_075293689.1">
    <property type="nucleotide sequence ID" value="NZ_CP018802.1"/>
</dbReference>
<dbReference type="Gene3D" id="3.40.720.10">
    <property type="entry name" value="Alkaline Phosphatase, subunit A"/>
    <property type="match status" value="1"/>
</dbReference>
<evidence type="ECO:0000259" key="4">
    <source>
        <dbReference type="Pfam" id="PF00884"/>
    </source>
</evidence>
<feature type="domain" description="Sulfatase N-terminal" evidence="4">
    <location>
        <begin position="281"/>
        <end position="494"/>
    </location>
</feature>
<dbReference type="Pfam" id="PF00884">
    <property type="entry name" value="Sulfatase"/>
    <property type="match status" value="1"/>
</dbReference>
<dbReference type="Proteomes" id="UP000595373">
    <property type="component" value="Chromosome"/>
</dbReference>
<keyword evidence="2" id="KW-0378">Hydrolase</keyword>
<feature type="transmembrane region" description="Helical" evidence="3">
    <location>
        <begin position="88"/>
        <end position="105"/>
    </location>
</feature>
<evidence type="ECO:0000313" key="6">
    <source>
        <dbReference type="EMBL" id="QQF82575.1"/>
    </source>
</evidence>
<protein>
    <submittedName>
        <fullName evidence="6">DUF3413 domain-containing protein</fullName>
    </submittedName>
</protein>
<proteinExistence type="inferred from homology"/>
<dbReference type="InterPro" id="IPR000917">
    <property type="entry name" value="Sulfatase_N"/>
</dbReference>
<keyword evidence="7" id="KW-1185">Reference proteome</keyword>
<gene>
    <name evidence="6" type="ORF">JFL49_01235</name>
</gene>
<feature type="transmembrane region" description="Helical" evidence="3">
    <location>
        <begin position="170"/>
        <end position="192"/>
    </location>
</feature>
<evidence type="ECO:0000259" key="5">
    <source>
        <dbReference type="Pfam" id="PF11893"/>
    </source>
</evidence>
<dbReference type="InterPro" id="IPR024588">
    <property type="entry name" value="YejM_N"/>
</dbReference>